<dbReference type="Proteomes" id="UP001342826">
    <property type="component" value="Unassembled WGS sequence"/>
</dbReference>
<dbReference type="InterPro" id="IPR050706">
    <property type="entry name" value="Cyclic-di-GMP_PDE-like"/>
</dbReference>
<gene>
    <name evidence="2" type="ORF">P9271_10745</name>
</gene>
<feature type="domain" description="EAL" evidence="1">
    <location>
        <begin position="1"/>
        <end position="85"/>
    </location>
</feature>
<protein>
    <submittedName>
        <fullName evidence="2">EAL domain-containing protein</fullName>
    </submittedName>
</protein>
<dbReference type="Gene3D" id="3.20.20.450">
    <property type="entry name" value="EAL domain"/>
    <property type="match status" value="1"/>
</dbReference>
<accession>A0ABU6NXE6</accession>
<evidence type="ECO:0000259" key="1">
    <source>
        <dbReference type="PROSITE" id="PS50883"/>
    </source>
</evidence>
<dbReference type="InterPro" id="IPR035919">
    <property type="entry name" value="EAL_sf"/>
</dbReference>
<dbReference type="PROSITE" id="PS50883">
    <property type="entry name" value="EAL"/>
    <property type="match status" value="1"/>
</dbReference>
<keyword evidence="3" id="KW-1185">Reference proteome</keyword>
<dbReference type="EMBL" id="JARTFS010000006">
    <property type="protein sequence ID" value="MED4401795.1"/>
    <property type="molecule type" value="Genomic_DNA"/>
</dbReference>
<dbReference type="PANTHER" id="PTHR33121:SF70">
    <property type="entry name" value="SIGNALING PROTEIN YKOW"/>
    <property type="match status" value="1"/>
</dbReference>
<dbReference type="Pfam" id="PF00563">
    <property type="entry name" value="EAL"/>
    <property type="match status" value="1"/>
</dbReference>
<organism evidence="2 3">
    <name type="scientific">Metabacillus fastidiosus</name>
    <dbReference type="NCBI Taxonomy" id="1458"/>
    <lineage>
        <taxon>Bacteria</taxon>
        <taxon>Bacillati</taxon>
        <taxon>Bacillota</taxon>
        <taxon>Bacilli</taxon>
        <taxon>Bacillales</taxon>
        <taxon>Bacillaceae</taxon>
        <taxon>Metabacillus</taxon>
    </lineage>
</organism>
<reference evidence="2 3" key="1">
    <citation type="submission" date="2023-03" db="EMBL/GenBank/DDBJ databases">
        <title>Bacillus Genome Sequencing.</title>
        <authorList>
            <person name="Dunlap C."/>
        </authorList>
    </citation>
    <scope>NUCLEOTIDE SEQUENCE [LARGE SCALE GENOMIC DNA]</scope>
    <source>
        <strain evidence="2 3">NRS-1717</strain>
    </source>
</reference>
<sequence length="85" mass="9820">MNTILMLSFKIDLTFIQNIKEDHTNSEIPEAIIAVARGLQLDVIAEGVEEEYQKEFLIKNGSYHMQGYLFSKPLSKEEFEKNLVK</sequence>
<evidence type="ECO:0000313" key="3">
    <source>
        <dbReference type="Proteomes" id="UP001342826"/>
    </source>
</evidence>
<dbReference type="PANTHER" id="PTHR33121">
    <property type="entry name" value="CYCLIC DI-GMP PHOSPHODIESTERASE PDEF"/>
    <property type="match status" value="1"/>
</dbReference>
<comment type="caution">
    <text evidence="2">The sequence shown here is derived from an EMBL/GenBank/DDBJ whole genome shotgun (WGS) entry which is preliminary data.</text>
</comment>
<evidence type="ECO:0000313" key="2">
    <source>
        <dbReference type="EMBL" id="MED4401795.1"/>
    </source>
</evidence>
<dbReference type="SUPFAM" id="SSF141868">
    <property type="entry name" value="EAL domain-like"/>
    <property type="match status" value="1"/>
</dbReference>
<dbReference type="RefSeq" id="WP_328015188.1">
    <property type="nucleotide sequence ID" value="NZ_JARTFS010000006.1"/>
</dbReference>
<name>A0ABU6NXE6_9BACI</name>
<dbReference type="InterPro" id="IPR001633">
    <property type="entry name" value="EAL_dom"/>
</dbReference>
<proteinExistence type="predicted"/>